<keyword evidence="1" id="KW-0812">Transmembrane</keyword>
<name>A0A1I7XXZ8_9BILA</name>
<sequence>MSPSLAPFVPLAVAFLARSGEADQRSSSCLPSNAEMMRIRTSLVCNIKCFSTIGSLLMLCFPIDASVVLEIYLFFLVSVSARYSSMRRRKTVDNVPAM</sequence>
<keyword evidence="2" id="KW-1185">Reference proteome</keyword>
<evidence type="ECO:0000313" key="2">
    <source>
        <dbReference type="Proteomes" id="UP000095287"/>
    </source>
</evidence>
<reference evidence="3" key="1">
    <citation type="submission" date="2016-11" db="UniProtKB">
        <authorList>
            <consortium name="WormBaseParasite"/>
        </authorList>
    </citation>
    <scope>IDENTIFICATION</scope>
</reference>
<dbReference type="WBParaSite" id="L893_g1045.t1">
    <property type="protein sequence ID" value="L893_g1045.t1"/>
    <property type="gene ID" value="L893_g1045"/>
</dbReference>
<evidence type="ECO:0000313" key="3">
    <source>
        <dbReference type="WBParaSite" id="L893_g1045.t1"/>
    </source>
</evidence>
<accession>A0A1I7XXZ8</accession>
<organism evidence="2 3">
    <name type="scientific">Steinernema glaseri</name>
    <dbReference type="NCBI Taxonomy" id="37863"/>
    <lineage>
        <taxon>Eukaryota</taxon>
        <taxon>Metazoa</taxon>
        <taxon>Ecdysozoa</taxon>
        <taxon>Nematoda</taxon>
        <taxon>Chromadorea</taxon>
        <taxon>Rhabditida</taxon>
        <taxon>Tylenchina</taxon>
        <taxon>Panagrolaimomorpha</taxon>
        <taxon>Strongyloidoidea</taxon>
        <taxon>Steinernematidae</taxon>
        <taxon>Steinernema</taxon>
    </lineage>
</organism>
<evidence type="ECO:0000256" key="1">
    <source>
        <dbReference type="SAM" id="Phobius"/>
    </source>
</evidence>
<dbReference type="AlphaFoldDB" id="A0A1I7XXZ8"/>
<proteinExistence type="predicted"/>
<keyword evidence="1" id="KW-1133">Transmembrane helix</keyword>
<keyword evidence="1" id="KW-0472">Membrane</keyword>
<dbReference type="Proteomes" id="UP000095287">
    <property type="component" value="Unplaced"/>
</dbReference>
<feature type="transmembrane region" description="Helical" evidence="1">
    <location>
        <begin position="56"/>
        <end position="79"/>
    </location>
</feature>
<protein>
    <submittedName>
        <fullName evidence="3">Secreted protein</fullName>
    </submittedName>
</protein>